<evidence type="ECO:0000256" key="8">
    <source>
        <dbReference type="ARBA" id="ARBA00023053"/>
    </source>
</evidence>
<evidence type="ECO:0000256" key="2">
    <source>
        <dbReference type="ARBA" id="ARBA00006434"/>
    </source>
</evidence>
<feature type="transmembrane region" description="Helical" evidence="14">
    <location>
        <begin position="119"/>
        <end position="140"/>
    </location>
</feature>
<dbReference type="GO" id="GO:0006814">
    <property type="term" value="P:sodium ion transport"/>
    <property type="evidence" value="ECO:0007669"/>
    <property type="project" value="UniProtKB-KW"/>
</dbReference>
<protein>
    <submittedName>
        <fullName evidence="15">Sodium:solute symporter family protein</fullName>
    </submittedName>
</protein>
<feature type="transmembrane region" description="Helical" evidence="14">
    <location>
        <begin position="183"/>
        <end position="204"/>
    </location>
</feature>
<comment type="similarity">
    <text evidence="2 13">Belongs to the sodium:solute symporter (SSF) (TC 2.A.21) family.</text>
</comment>
<evidence type="ECO:0000256" key="4">
    <source>
        <dbReference type="ARBA" id="ARBA00022475"/>
    </source>
</evidence>
<comment type="subcellular location">
    <subcellularLocation>
        <location evidence="1">Cell membrane</location>
        <topology evidence="1">Multi-pass membrane protein</topology>
    </subcellularLocation>
</comment>
<dbReference type="PANTHER" id="PTHR48086:SF3">
    <property type="entry name" value="SODIUM_PROLINE SYMPORTER"/>
    <property type="match status" value="1"/>
</dbReference>
<dbReference type="PROSITE" id="PS50283">
    <property type="entry name" value="NA_SOLUT_SYMP_3"/>
    <property type="match status" value="1"/>
</dbReference>
<evidence type="ECO:0000256" key="11">
    <source>
        <dbReference type="ARBA" id="ARBA00023201"/>
    </source>
</evidence>
<feature type="transmembrane region" description="Helical" evidence="14">
    <location>
        <begin position="146"/>
        <end position="171"/>
    </location>
</feature>
<dbReference type="AlphaFoldDB" id="A0AAU7BYE3"/>
<feature type="transmembrane region" description="Helical" evidence="14">
    <location>
        <begin position="47"/>
        <end position="66"/>
    </location>
</feature>
<evidence type="ECO:0000256" key="6">
    <source>
        <dbReference type="ARBA" id="ARBA00022847"/>
    </source>
</evidence>
<organism evidence="15">
    <name type="scientific">Rickettsia oklahomensis</name>
    <dbReference type="NCBI Taxonomy" id="3141789"/>
    <lineage>
        <taxon>Bacteria</taxon>
        <taxon>Pseudomonadati</taxon>
        <taxon>Pseudomonadota</taxon>
        <taxon>Alphaproteobacteria</taxon>
        <taxon>Rickettsiales</taxon>
        <taxon>Rickettsiaceae</taxon>
        <taxon>Rickettsieae</taxon>
        <taxon>Rickettsia</taxon>
        <taxon>belli group</taxon>
    </lineage>
</organism>
<dbReference type="Pfam" id="PF00474">
    <property type="entry name" value="SSF"/>
    <property type="match status" value="1"/>
</dbReference>
<comment type="catalytic activity">
    <reaction evidence="12">
        <text>L-proline(in) + Na(+)(in) = L-proline(out) + Na(+)(out)</text>
        <dbReference type="Rhea" id="RHEA:28967"/>
        <dbReference type="ChEBI" id="CHEBI:29101"/>
        <dbReference type="ChEBI" id="CHEBI:60039"/>
    </reaction>
</comment>
<dbReference type="InterPro" id="IPR038377">
    <property type="entry name" value="Na/Glc_symporter_sf"/>
</dbReference>
<keyword evidence="9" id="KW-0406">Ion transport</keyword>
<evidence type="ECO:0000256" key="10">
    <source>
        <dbReference type="ARBA" id="ARBA00023136"/>
    </source>
</evidence>
<feature type="transmembrane region" description="Helical" evidence="14">
    <location>
        <begin position="350"/>
        <end position="372"/>
    </location>
</feature>
<dbReference type="Gene3D" id="1.20.1730.10">
    <property type="entry name" value="Sodium/glucose cotransporter"/>
    <property type="match status" value="1"/>
</dbReference>
<evidence type="ECO:0000256" key="5">
    <source>
        <dbReference type="ARBA" id="ARBA00022692"/>
    </source>
</evidence>
<feature type="transmembrane region" description="Helical" evidence="14">
    <location>
        <begin position="78"/>
        <end position="99"/>
    </location>
</feature>
<keyword evidence="10 14" id="KW-0472">Membrane</keyword>
<feature type="transmembrane region" description="Helical" evidence="14">
    <location>
        <begin position="224"/>
        <end position="244"/>
    </location>
</feature>
<evidence type="ECO:0000256" key="12">
    <source>
        <dbReference type="ARBA" id="ARBA00033708"/>
    </source>
</evidence>
<keyword evidence="6" id="KW-0769">Symport</keyword>
<evidence type="ECO:0000256" key="13">
    <source>
        <dbReference type="RuleBase" id="RU362091"/>
    </source>
</evidence>
<keyword evidence="5 14" id="KW-0812">Transmembrane</keyword>
<dbReference type="EMBL" id="CP157197">
    <property type="protein sequence ID" value="XBG66273.1"/>
    <property type="molecule type" value="Genomic_DNA"/>
</dbReference>
<feature type="transmembrane region" description="Helical" evidence="14">
    <location>
        <begin position="437"/>
        <end position="459"/>
    </location>
</feature>
<keyword evidence="11" id="KW-0739">Sodium transport</keyword>
<keyword evidence="4" id="KW-1003">Cell membrane</keyword>
<dbReference type="GO" id="GO:0015293">
    <property type="term" value="F:symporter activity"/>
    <property type="evidence" value="ECO:0007669"/>
    <property type="project" value="UniProtKB-KW"/>
</dbReference>
<accession>A0AAU7BYE3</accession>
<evidence type="ECO:0000256" key="9">
    <source>
        <dbReference type="ARBA" id="ARBA00023065"/>
    </source>
</evidence>
<evidence type="ECO:0000313" key="15">
    <source>
        <dbReference type="EMBL" id="XBG66273.1"/>
    </source>
</evidence>
<keyword evidence="8" id="KW-0915">Sodium</keyword>
<keyword evidence="7 14" id="KW-1133">Transmembrane helix</keyword>
<feature type="transmembrane region" description="Helical" evidence="14">
    <location>
        <begin position="265"/>
        <end position="285"/>
    </location>
</feature>
<sequence>MLKIPINNIIVFIYLISILLIGIYYRAKHSSFKNYANVESTVQNNKLLLIATIFASSVGGATTFGIMEKVFLGHEYYAYALILTIPIDILIAIYVVPLIAKHYGAESIGDILSTYYGNIGRFIGGVSSVIVSVGFLAAQISVSGYIFQYILAINYVNGVILSYSIVLIYTTIGGFQSIVSTNFLQFLAMIIAIPTITFISLNKIGFVNFINNFQNANFDQSNLLSYTITAALNFSVMNLYPTFIQRALINKNSIQTTKAIYAKSAIYLFFLICITLNGLIAYKLYPTQQSNLVLPYLINQIIPPLIQGIVMSGLLAVVMSTADSDLNVTSIALVKDIINPILKVKNQHKLLLIARIINILIGSLAIIVALKFNNVIDLVVFFTGFWGPVILVPLITTLFGIRVSEKIMFLSSLSGAATFLIWEYYSLYLKYFNLKGVFVGTMTSLIIFILGQYYSNFIVRKD</sequence>
<dbReference type="InterPro" id="IPR050277">
    <property type="entry name" value="Sodium:Solute_Symporter"/>
</dbReference>
<feature type="transmembrane region" description="Helical" evidence="14">
    <location>
        <begin position="378"/>
        <end position="400"/>
    </location>
</feature>
<keyword evidence="3" id="KW-0813">Transport</keyword>
<evidence type="ECO:0000256" key="1">
    <source>
        <dbReference type="ARBA" id="ARBA00004651"/>
    </source>
</evidence>
<gene>
    <name evidence="15" type="ORF">AAGW17_04970</name>
</gene>
<proteinExistence type="inferred from homology"/>
<dbReference type="CDD" id="cd10322">
    <property type="entry name" value="SLC5sbd"/>
    <property type="match status" value="1"/>
</dbReference>
<dbReference type="InterPro" id="IPR001734">
    <property type="entry name" value="Na/solute_symporter"/>
</dbReference>
<reference evidence="15" key="1">
    <citation type="submission" date="2024-05" db="EMBL/GenBank/DDBJ databases">
        <title>Characterization of a novel Rickettsia species. (Rickettsia oklahomia sp. nov.) from Amblyomma americanum ticks.</title>
        <authorList>
            <person name="Korla P.K."/>
            <person name="Karounos M."/>
            <person name="Wilson J.M."/>
            <person name="Little S.E."/>
            <person name="Qurollo B.A."/>
        </authorList>
    </citation>
    <scope>NUCLEOTIDE SEQUENCE</scope>
    <source>
        <strain evidence="15">Oklahoma-10</strain>
    </source>
</reference>
<name>A0AAU7BYE3_9RICK</name>
<feature type="transmembrane region" description="Helical" evidence="14">
    <location>
        <begin position="407"/>
        <end position="425"/>
    </location>
</feature>
<evidence type="ECO:0000256" key="7">
    <source>
        <dbReference type="ARBA" id="ARBA00022989"/>
    </source>
</evidence>
<feature type="transmembrane region" description="Helical" evidence="14">
    <location>
        <begin position="297"/>
        <end position="318"/>
    </location>
</feature>
<evidence type="ECO:0000256" key="14">
    <source>
        <dbReference type="SAM" id="Phobius"/>
    </source>
</evidence>
<feature type="transmembrane region" description="Helical" evidence="14">
    <location>
        <begin position="6"/>
        <end position="27"/>
    </location>
</feature>
<evidence type="ECO:0000256" key="3">
    <source>
        <dbReference type="ARBA" id="ARBA00022448"/>
    </source>
</evidence>
<dbReference type="KEGG" id="rof:AAGW17_04970"/>
<dbReference type="GO" id="GO:0005886">
    <property type="term" value="C:plasma membrane"/>
    <property type="evidence" value="ECO:0007669"/>
    <property type="project" value="UniProtKB-SubCell"/>
</dbReference>
<dbReference type="PANTHER" id="PTHR48086">
    <property type="entry name" value="SODIUM/PROLINE SYMPORTER-RELATED"/>
    <property type="match status" value="1"/>
</dbReference>
<dbReference type="RefSeq" id="WP_347938890.1">
    <property type="nucleotide sequence ID" value="NZ_CP157197.1"/>
</dbReference>